<dbReference type="InterPro" id="IPR052202">
    <property type="entry name" value="Yeast_MetPath_Reg"/>
</dbReference>
<evidence type="ECO:0000259" key="10">
    <source>
        <dbReference type="PROSITE" id="PS50048"/>
    </source>
</evidence>
<evidence type="ECO:0000313" key="11">
    <source>
        <dbReference type="EMBL" id="ODH15492.1"/>
    </source>
</evidence>
<dbReference type="Gene3D" id="4.10.240.10">
    <property type="entry name" value="Zn(2)-C6 fungal-type DNA-binding domain"/>
    <property type="match status" value="1"/>
</dbReference>
<dbReference type="SUPFAM" id="SSF57701">
    <property type="entry name" value="Zn2/Cys6 DNA-binding domain"/>
    <property type="match status" value="1"/>
</dbReference>
<evidence type="ECO:0000256" key="5">
    <source>
        <dbReference type="ARBA" id="ARBA00023125"/>
    </source>
</evidence>
<keyword evidence="6" id="KW-0804">Transcription</keyword>
<dbReference type="GO" id="GO:0045944">
    <property type="term" value="P:positive regulation of transcription by RNA polymerase II"/>
    <property type="evidence" value="ECO:0007669"/>
    <property type="project" value="TreeGrafter"/>
</dbReference>
<dbReference type="SMART" id="SM00906">
    <property type="entry name" value="Fungal_trans"/>
    <property type="match status" value="1"/>
</dbReference>
<keyword evidence="8" id="KW-0175">Coiled coil</keyword>
<comment type="subcellular location">
    <subcellularLocation>
        <location evidence="1">Nucleus</location>
    </subcellularLocation>
</comment>
<evidence type="ECO:0000256" key="2">
    <source>
        <dbReference type="ARBA" id="ARBA00022723"/>
    </source>
</evidence>
<evidence type="ECO:0000256" key="4">
    <source>
        <dbReference type="ARBA" id="ARBA00023015"/>
    </source>
</evidence>
<dbReference type="PROSITE" id="PS00463">
    <property type="entry name" value="ZN2_CY6_FUNGAL_1"/>
    <property type="match status" value="1"/>
</dbReference>
<feature type="domain" description="Zn(2)-C6 fungal-type" evidence="10">
    <location>
        <begin position="21"/>
        <end position="51"/>
    </location>
</feature>
<evidence type="ECO:0000256" key="3">
    <source>
        <dbReference type="ARBA" id="ARBA00022833"/>
    </source>
</evidence>
<dbReference type="AlphaFoldDB" id="A0A1D2J7H3"/>
<dbReference type="GO" id="GO:0006351">
    <property type="term" value="P:DNA-templated transcription"/>
    <property type="evidence" value="ECO:0007669"/>
    <property type="project" value="InterPro"/>
</dbReference>
<keyword evidence="5" id="KW-0238">DNA-binding</keyword>
<gene>
    <name evidence="11" type="ORF">ACO22_06437</name>
</gene>
<name>A0A1D2J7H3_PARBR</name>
<evidence type="ECO:0000256" key="6">
    <source>
        <dbReference type="ARBA" id="ARBA00023163"/>
    </source>
</evidence>
<keyword evidence="2" id="KW-0479">Metal-binding</keyword>
<dbReference type="GO" id="GO:0043565">
    <property type="term" value="F:sequence-specific DNA binding"/>
    <property type="evidence" value="ECO:0007669"/>
    <property type="project" value="TreeGrafter"/>
</dbReference>
<dbReference type="Pfam" id="PF04082">
    <property type="entry name" value="Fungal_trans"/>
    <property type="match status" value="1"/>
</dbReference>
<dbReference type="InterPro" id="IPR007219">
    <property type="entry name" value="XnlR_reg_dom"/>
</dbReference>
<dbReference type="CDD" id="cd00067">
    <property type="entry name" value="GAL4"/>
    <property type="match status" value="1"/>
</dbReference>
<dbReference type="SMART" id="SM00066">
    <property type="entry name" value="GAL4"/>
    <property type="match status" value="1"/>
</dbReference>
<evidence type="ECO:0000256" key="8">
    <source>
        <dbReference type="SAM" id="Coils"/>
    </source>
</evidence>
<evidence type="ECO:0000256" key="7">
    <source>
        <dbReference type="ARBA" id="ARBA00023242"/>
    </source>
</evidence>
<feature type="coiled-coil region" evidence="8">
    <location>
        <begin position="67"/>
        <end position="94"/>
    </location>
</feature>
<dbReference type="VEuPathDB" id="FungiDB:PABG_03829"/>
<dbReference type="GO" id="GO:0005634">
    <property type="term" value="C:nucleus"/>
    <property type="evidence" value="ECO:0007669"/>
    <property type="project" value="UniProtKB-SubCell"/>
</dbReference>
<dbReference type="InterPro" id="IPR036864">
    <property type="entry name" value="Zn2-C6_fun-type_DNA-bd_sf"/>
</dbReference>
<accession>A0A1D2J7H3</accession>
<dbReference type="CDD" id="cd12148">
    <property type="entry name" value="fungal_TF_MHR"/>
    <property type="match status" value="1"/>
</dbReference>
<dbReference type="VEuPathDB" id="FungiDB:PADG_07267"/>
<dbReference type="Proteomes" id="UP000242814">
    <property type="component" value="Unassembled WGS sequence"/>
</dbReference>
<dbReference type="Pfam" id="PF00172">
    <property type="entry name" value="Zn_clus"/>
    <property type="match status" value="1"/>
</dbReference>
<dbReference type="PROSITE" id="PS50048">
    <property type="entry name" value="ZN2_CY6_FUNGAL_2"/>
    <property type="match status" value="1"/>
</dbReference>
<proteinExistence type="predicted"/>
<protein>
    <recommendedName>
        <fullName evidence="10">Zn(2)-C6 fungal-type domain-containing protein</fullName>
    </recommendedName>
</protein>
<comment type="caution">
    <text evidence="11">The sequence shown here is derived from an EMBL/GenBank/DDBJ whole genome shotgun (WGS) entry which is preliminary data.</text>
</comment>
<dbReference type="PANTHER" id="PTHR47782">
    <property type="entry name" value="ZN(II)2CYS6 TRANSCRIPTION FACTOR (EUROFUNG)-RELATED"/>
    <property type="match status" value="1"/>
</dbReference>
<evidence type="ECO:0000313" key="12">
    <source>
        <dbReference type="Proteomes" id="UP000242814"/>
    </source>
</evidence>
<sequence length="648" mass="72785">MASLLAGLETPLLKVSRPVAACSRCRTAKIKCDGKLPACSACERAGKASTCPGATDEFAKGKERSYVAALEGQCERLVKEIAEAKRRRRQVSILEGAPLINRGGNAKQVISQSREKAHLKEASDIDDLVGDFGFLSVNATSRDFHGITSSTSFAGLLLAVAVAKPLQNTAESRDLPPRAESSTVVQYYFDNIYVLTPFFIQTSFWASFDVVYQEGGRFAKSFDHWIVHLVLAIARASTSHPQLARHHVSIALRYAEDVLHPGVIVGIQAILLLAQYSMLDPEHFRPWYLVGSASRVVSDLGIHQEQLPETNIDECLVDLRRRVFHCVHSLDRYLSIAIGRACSFSDDSANVPLPELPPQSGERIPNLNTSLFANRIEPAIHLFKIRNIQSRAYHTMFFSGRDPALDRSLYIWELCAEAQSWFSAIPGTMQTHLMIFYHLELFYTFVILLSPSTHNPLVSTLHRVLLFEYTIKFITQMHQIVNAVKWPLVLSYVDIQRVSTVASKFLDATNQAYDEILFDTFPEPPISMSLGAHHPPYIRPADRTNSVGRALRCLFEIRSILEYAHSRWNVRTLLDEFQTSSGCLEKRLLQSQAQDHRPLLNLVPPAPPIFPNQAYPMHPIPPPNMLQQRQDLPPPPSNLHIKNGHQKY</sequence>
<keyword evidence="3" id="KW-0862">Zinc</keyword>
<organism evidence="11 12">
    <name type="scientific">Paracoccidioides brasiliensis</name>
    <dbReference type="NCBI Taxonomy" id="121759"/>
    <lineage>
        <taxon>Eukaryota</taxon>
        <taxon>Fungi</taxon>
        <taxon>Dikarya</taxon>
        <taxon>Ascomycota</taxon>
        <taxon>Pezizomycotina</taxon>
        <taxon>Eurotiomycetes</taxon>
        <taxon>Eurotiomycetidae</taxon>
        <taxon>Onygenales</taxon>
        <taxon>Ajellomycetaceae</taxon>
        <taxon>Paracoccidioides</taxon>
    </lineage>
</organism>
<dbReference type="GO" id="GO:0000981">
    <property type="term" value="F:DNA-binding transcription factor activity, RNA polymerase II-specific"/>
    <property type="evidence" value="ECO:0007669"/>
    <property type="project" value="InterPro"/>
</dbReference>
<dbReference type="PANTHER" id="PTHR47782:SF2">
    <property type="entry name" value="TRANSCRIPTION FACTOR, PUTATIVE (AFU_ORTHOLOGUE AFUA_4G12570)-RELATED"/>
    <property type="match status" value="1"/>
</dbReference>
<evidence type="ECO:0000256" key="9">
    <source>
        <dbReference type="SAM" id="MobiDB-lite"/>
    </source>
</evidence>
<keyword evidence="4" id="KW-0805">Transcription regulation</keyword>
<dbReference type="GO" id="GO:0008270">
    <property type="term" value="F:zinc ion binding"/>
    <property type="evidence" value="ECO:0007669"/>
    <property type="project" value="InterPro"/>
</dbReference>
<feature type="region of interest" description="Disordered" evidence="9">
    <location>
        <begin position="620"/>
        <end position="648"/>
    </location>
</feature>
<dbReference type="EMBL" id="LZYO01000347">
    <property type="protein sequence ID" value="ODH15492.1"/>
    <property type="molecule type" value="Genomic_DNA"/>
</dbReference>
<keyword evidence="7" id="KW-0539">Nucleus</keyword>
<dbReference type="InterPro" id="IPR001138">
    <property type="entry name" value="Zn2Cys6_DnaBD"/>
</dbReference>
<reference evidence="11 12" key="1">
    <citation type="submission" date="2016-06" db="EMBL/GenBank/DDBJ databases">
        <authorList>
            <person name="Kjaerup R.B."/>
            <person name="Dalgaard T.S."/>
            <person name="Juul-Madsen H.R."/>
        </authorList>
    </citation>
    <scope>NUCLEOTIDE SEQUENCE [LARGE SCALE GENOMIC DNA]</scope>
    <source>
        <strain evidence="11 12">Pb300</strain>
    </source>
</reference>
<evidence type="ECO:0000256" key="1">
    <source>
        <dbReference type="ARBA" id="ARBA00004123"/>
    </source>
</evidence>